<name>A0A4E0RF00_9GAMM</name>
<accession>A0A4E0RF00</accession>
<evidence type="ECO:0000313" key="2">
    <source>
        <dbReference type="EMBL" id="TGO02366.1"/>
    </source>
</evidence>
<evidence type="ECO:0000313" key="3">
    <source>
        <dbReference type="Proteomes" id="UP000030428"/>
    </source>
</evidence>
<protein>
    <submittedName>
        <fullName evidence="2">Uncharacterized protein</fullName>
    </submittedName>
</protein>
<keyword evidence="1" id="KW-0175">Coiled coil</keyword>
<organism evidence="2 3">
    <name type="scientific">Candidatus Thiomargarita nelsonii</name>
    <dbReference type="NCBI Taxonomy" id="1003181"/>
    <lineage>
        <taxon>Bacteria</taxon>
        <taxon>Pseudomonadati</taxon>
        <taxon>Pseudomonadota</taxon>
        <taxon>Gammaproteobacteria</taxon>
        <taxon>Thiotrichales</taxon>
        <taxon>Thiotrichaceae</taxon>
        <taxon>Thiomargarita</taxon>
    </lineage>
</organism>
<dbReference type="Proteomes" id="UP000030428">
    <property type="component" value="Unassembled WGS sequence"/>
</dbReference>
<dbReference type="EMBL" id="JSZA02000152">
    <property type="protein sequence ID" value="TGO02366.1"/>
    <property type="molecule type" value="Genomic_DNA"/>
</dbReference>
<feature type="coiled-coil region" evidence="1">
    <location>
        <begin position="26"/>
        <end position="72"/>
    </location>
</feature>
<gene>
    <name evidence="2" type="ORF">PN36_26200</name>
</gene>
<keyword evidence="3" id="KW-1185">Reference proteome</keyword>
<proteinExistence type="predicted"/>
<sequence>MTVKWTPEIEQRFTELRLCKLSGSLTEDEQRELAEIQATVEIVESDTTAFALKRLETEQIALQDILEKRQTENKEFLQLLNQQALLIADTKQMLSVYRCAA</sequence>
<reference evidence="2 3" key="1">
    <citation type="journal article" date="2016" name="Front. Microbiol.">
        <title>Single-Cell (Meta-)Genomics of a Dimorphic Candidatus Thiomargarita nelsonii Reveals Genomic Plasticity.</title>
        <authorList>
            <person name="Flood B.E."/>
            <person name="Fliss P."/>
            <person name="Jones D.S."/>
            <person name="Dick G.J."/>
            <person name="Jain S."/>
            <person name="Kaster A.K."/>
            <person name="Winkel M."/>
            <person name="Mussmann M."/>
            <person name="Bailey J."/>
        </authorList>
    </citation>
    <scope>NUCLEOTIDE SEQUENCE [LARGE SCALE GENOMIC DNA]</scope>
    <source>
        <strain evidence="2">Hydrate Ridge</strain>
    </source>
</reference>
<dbReference type="AlphaFoldDB" id="A0A4E0RF00"/>
<comment type="caution">
    <text evidence="2">The sequence shown here is derived from an EMBL/GenBank/DDBJ whole genome shotgun (WGS) entry which is preliminary data.</text>
</comment>
<evidence type="ECO:0000256" key="1">
    <source>
        <dbReference type="SAM" id="Coils"/>
    </source>
</evidence>